<dbReference type="PRINTS" id="PR00413">
    <property type="entry name" value="HADHALOGNASE"/>
</dbReference>
<protein>
    <submittedName>
        <fullName evidence="1">HAD family hydrolase</fullName>
    </submittedName>
</protein>
<dbReference type="InterPro" id="IPR036412">
    <property type="entry name" value="HAD-like_sf"/>
</dbReference>
<reference evidence="1 2" key="1">
    <citation type="submission" date="2018-09" db="EMBL/GenBank/DDBJ databases">
        <authorList>
            <person name="Wang Z."/>
        </authorList>
    </citation>
    <scope>NUCLEOTIDE SEQUENCE [LARGE SCALE GENOMIC DNA]</scope>
    <source>
        <strain evidence="1 2">ALS 81</strain>
    </source>
</reference>
<organism evidence="1 2">
    <name type="scientific">Alginatibacterium sediminis</name>
    <dbReference type="NCBI Taxonomy" id="2164068"/>
    <lineage>
        <taxon>Bacteria</taxon>
        <taxon>Pseudomonadati</taxon>
        <taxon>Pseudomonadota</taxon>
        <taxon>Gammaproteobacteria</taxon>
        <taxon>Alteromonadales</taxon>
        <taxon>Alteromonadaceae</taxon>
        <taxon>Alginatibacterium</taxon>
    </lineage>
</organism>
<dbReference type="PANTHER" id="PTHR43481:SF4">
    <property type="entry name" value="GLYCEROL-1-PHOSPHATE PHOSPHOHYDROLASE 1-RELATED"/>
    <property type="match status" value="1"/>
</dbReference>
<dbReference type="InterPro" id="IPR006439">
    <property type="entry name" value="HAD-SF_hydro_IA"/>
</dbReference>
<dbReference type="SUPFAM" id="SSF56784">
    <property type="entry name" value="HAD-like"/>
    <property type="match status" value="1"/>
</dbReference>
<dbReference type="PANTHER" id="PTHR43481">
    <property type="entry name" value="FRUCTOSE-1-PHOSPHATE PHOSPHATASE"/>
    <property type="match status" value="1"/>
</dbReference>
<dbReference type="SFLD" id="SFLDS00003">
    <property type="entry name" value="Haloacid_Dehalogenase"/>
    <property type="match status" value="1"/>
</dbReference>
<gene>
    <name evidence="1" type="ORF">DBZ36_16325</name>
</gene>
<dbReference type="GO" id="GO:0050308">
    <property type="term" value="F:sugar-phosphatase activity"/>
    <property type="evidence" value="ECO:0007669"/>
    <property type="project" value="TreeGrafter"/>
</dbReference>
<dbReference type="Gene3D" id="3.40.50.1000">
    <property type="entry name" value="HAD superfamily/HAD-like"/>
    <property type="match status" value="1"/>
</dbReference>
<dbReference type="Gene3D" id="1.10.150.240">
    <property type="entry name" value="Putative phosphatase, domain 2"/>
    <property type="match status" value="1"/>
</dbReference>
<accession>A0A420E909</accession>
<name>A0A420E909_9ALTE</name>
<dbReference type="NCBIfam" id="TIGR01509">
    <property type="entry name" value="HAD-SF-IA-v3"/>
    <property type="match status" value="1"/>
</dbReference>
<keyword evidence="1" id="KW-0378">Hydrolase</keyword>
<dbReference type="CDD" id="cd07527">
    <property type="entry name" value="HAD_ScGPP-like"/>
    <property type="match status" value="1"/>
</dbReference>
<dbReference type="AlphaFoldDB" id="A0A420E909"/>
<proteinExistence type="predicted"/>
<sequence length="228" mass="24849">MQSISPINKDQSMNFKGLLFDLDGTLIDSLAIVDLAWRQFARRNQLDEDKTMDFIHGRPALQSVQQLLPDLSKAKQQHEFNLLNEFETNNTDGIVVLNGTRELLAQLEARDVPWAIVTSGTKAVAFARVQACQLPMPKVFITADHINKGKPDPEPYLLGASSLGLDASDCIVFEDAPAGVTSGVEAGCRVIAIDSHYTKQQLAAADIFVDSLAQVSLSAHALSLDFKA</sequence>
<keyword evidence="2" id="KW-1185">Reference proteome</keyword>
<comment type="caution">
    <text evidence="1">The sequence shown here is derived from an EMBL/GenBank/DDBJ whole genome shotgun (WGS) entry which is preliminary data.</text>
</comment>
<dbReference type="SFLD" id="SFLDG01129">
    <property type="entry name" value="C1.5:_HAD__Beta-PGM__Phosphata"/>
    <property type="match status" value="1"/>
</dbReference>
<dbReference type="InterPro" id="IPR041492">
    <property type="entry name" value="HAD_2"/>
</dbReference>
<evidence type="ECO:0000313" key="1">
    <source>
        <dbReference type="EMBL" id="RKF15930.1"/>
    </source>
</evidence>
<evidence type="ECO:0000313" key="2">
    <source>
        <dbReference type="Proteomes" id="UP000286482"/>
    </source>
</evidence>
<dbReference type="InterPro" id="IPR023198">
    <property type="entry name" value="PGP-like_dom2"/>
</dbReference>
<dbReference type="Proteomes" id="UP000286482">
    <property type="component" value="Unassembled WGS sequence"/>
</dbReference>
<dbReference type="InterPro" id="IPR051806">
    <property type="entry name" value="HAD-like_SPP"/>
</dbReference>
<dbReference type="EMBL" id="RAQO01000008">
    <property type="protein sequence ID" value="RKF15930.1"/>
    <property type="molecule type" value="Genomic_DNA"/>
</dbReference>
<dbReference type="Pfam" id="PF13419">
    <property type="entry name" value="HAD_2"/>
    <property type="match status" value="1"/>
</dbReference>
<dbReference type="InterPro" id="IPR023214">
    <property type="entry name" value="HAD_sf"/>
</dbReference>